<sequence length="58" mass="6501">MVTYIEGPKRKRPRQRSGNGYKKLLFVIVRNPGNSQLCVTPAILSDLSAAKPIECQTR</sequence>
<organism evidence="1 2">
    <name type="scientific">Vibrio thalassae</name>
    <dbReference type="NCBI Taxonomy" id="1243014"/>
    <lineage>
        <taxon>Bacteria</taxon>
        <taxon>Pseudomonadati</taxon>
        <taxon>Pseudomonadota</taxon>
        <taxon>Gammaproteobacteria</taxon>
        <taxon>Vibrionales</taxon>
        <taxon>Vibrionaceae</taxon>
        <taxon>Vibrio</taxon>
    </lineage>
</organism>
<dbReference type="AlphaFoldDB" id="A0A240EIM1"/>
<evidence type="ECO:0000313" key="1">
    <source>
        <dbReference type="EMBL" id="SNX48542.1"/>
    </source>
</evidence>
<reference evidence="2" key="1">
    <citation type="submission" date="2016-06" db="EMBL/GenBank/DDBJ databases">
        <authorList>
            <person name="Rodrigo-Torres L."/>
            <person name="Arahal R.D."/>
            <person name="Lucena T."/>
        </authorList>
    </citation>
    <scope>NUCLEOTIDE SEQUENCE [LARGE SCALE GENOMIC DNA]</scope>
    <source>
        <strain evidence="2">CECT8203</strain>
    </source>
</reference>
<dbReference type="EMBL" id="OANU01000028">
    <property type="protein sequence ID" value="SNX48542.1"/>
    <property type="molecule type" value="Genomic_DNA"/>
</dbReference>
<accession>A0A240EIM1</accession>
<evidence type="ECO:0000313" key="2">
    <source>
        <dbReference type="Proteomes" id="UP000219336"/>
    </source>
</evidence>
<gene>
    <name evidence="1" type="ORF">VTH8203_02160</name>
</gene>
<proteinExistence type="predicted"/>
<dbReference type="Proteomes" id="UP000219336">
    <property type="component" value="Unassembled WGS sequence"/>
</dbReference>
<name>A0A240EIM1_9VIBR</name>
<keyword evidence="2" id="KW-1185">Reference proteome</keyword>
<protein>
    <submittedName>
        <fullName evidence="1">Uncharacterized protein</fullName>
    </submittedName>
</protein>